<dbReference type="SMR" id="A0A178UR86"/>
<comment type="similarity">
    <text evidence="13">Belongs to the RING-type zinc finger family. ATL subfamily.</text>
</comment>
<keyword evidence="9" id="KW-0833">Ubl conjugation pathway</keyword>
<protein>
    <recommendedName>
        <fullName evidence="4">RING-type E3 ubiquitin transferase</fullName>
        <ecNumber evidence="4">2.3.2.27</ecNumber>
    </recommendedName>
</protein>
<dbReference type="KEGG" id="ath:AT5G57750"/>
<proteinExistence type="inferred from homology"/>
<keyword evidence="8 14" id="KW-0863">Zinc-finger</keyword>
<organism evidence="18 19">
    <name type="scientific">Arabidopsis thaliana</name>
    <name type="common">Mouse-ear cress</name>
    <dbReference type="NCBI Taxonomy" id="3702"/>
    <lineage>
        <taxon>Eukaryota</taxon>
        <taxon>Viridiplantae</taxon>
        <taxon>Streptophyta</taxon>
        <taxon>Embryophyta</taxon>
        <taxon>Tracheophyta</taxon>
        <taxon>Spermatophyta</taxon>
        <taxon>Magnoliopsida</taxon>
        <taxon>eudicotyledons</taxon>
        <taxon>Gunneridae</taxon>
        <taxon>Pentapetalae</taxon>
        <taxon>rosids</taxon>
        <taxon>malvids</taxon>
        <taxon>Brassicales</taxon>
        <taxon>Brassicaceae</taxon>
        <taxon>Camelineae</taxon>
        <taxon>Arabidopsis</taxon>
    </lineage>
</organism>
<gene>
    <name evidence="18" type="ordered locus">AXX17_At5g57030</name>
</gene>
<comment type="subcellular location">
    <subcellularLocation>
        <location evidence="2">Membrane</location>
        <topology evidence="2">Single-pass membrane protein</topology>
    </subcellularLocation>
</comment>
<dbReference type="Pfam" id="PF13639">
    <property type="entry name" value="zf-RING_2"/>
    <property type="match status" value="1"/>
</dbReference>
<dbReference type="Proteomes" id="UP000078284">
    <property type="component" value="Chromosome 5"/>
</dbReference>
<dbReference type="PhylomeDB" id="A0A178UR86"/>
<evidence type="ECO:0000256" key="1">
    <source>
        <dbReference type="ARBA" id="ARBA00000900"/>
    </source>
</evidence>
<dbReference type="GO" id="GO:0008270">
    <property type="term" value="F:zinc ion binding"/>
    <property type="evidence" value="ECO:0007669"/>
    <property type="project" value="UniProtKB-KW"/>
</dbReference>
<dbReference type="GO" id="GO:0061630">
    <property type="term" value="F:ubiquitin protein ligase activity"/>
    <property type="evidence" value="ECO:0007669"/>
    <property type="project" value="UniProtKB-EC"/>
</dbReference>
<evidence type="ECO:0000256" key="15">
    <source>
        <dbReference type="SAM" id="MobiDB-lite"/>
    </source>
</evidence>
<evidence type="ECO:0000256" key="7">
    <source>
        <dbReference type="ARBA" id="ARBA00022723"/>
    </source>
</evidence>
<dbReference type="ExpressionAtlas" id="A0A178UR86">
    <property type="expression patterns" value="baseline"/>
</dbReference>
<dbReference type="CDD" id="cd16461">
    <property type="entry name" value="RING-H2_EL5-like"/>
    <property type="match status" value="1"/>
</dbReference>
<dbReference type="EC" id="2.3.2.27" evidence="4"/>
<evidence type="ECO:0000256" key="14">
    <source>
        <dbReference type="PROSITE-ProRule" id="PRU00175"/>
    </source>
</evidence>
<dbReference type="InterPro" id="IPR013083">
    <property type="entry name" value="Znf_RING/FYVE/PHD"/>
</dbReference>
<comment type="pathway">
    <text evidence="3">Protein modification; protein ubiquitination.</text>
</comment>
<evidence type="ECO:0000256" key="5">
    <source>
        <dbReference type="ARBA" id="ARBA00022679"/>
    </source>
</evidence>
<dbReference type="Gene3D" id="3.30.40.10">
    <property type="entry name" value="Zinc/RING finger domain, C3HC4 (zinc finger)"/>
    <property type="match status" value="1"/>
</dbReference>
<evidence type="ECO:0000256" key="4">
    <source>
        <dbReference type="ARBA" id="ARBA00012483"/>
    </source>
</evidence>
<dbReference type="SUPFAM" id="SSF57850">
    <property type="entry name" value="RING/U-box"/>
    <property type="match status" value="1"/>
</dbReference>
<evidence type="ECO:0000256" key="10">
    <source>
        <dbReference type="ARBA" id="ARBA00022833"/>
    </source>
</evidence>
<evidence type="ECO:0000256" key="8">
    <source>
        <dbReference type="ARBA" id="ARBA00022771"/>
    </source>
</evidence>
<dbReference type="EMBL" id="LUHQ01000005">
    <property type="protein sequence ID" value="OAO95634.1"/>
    <property type="molecule type" value="Genomic_DNA"/>
</dbReference>
<keyword evidence="12 16" id="KW-0472">Membrane</keyword>
<dbReference type="InterPro" id="IPR001841">
    <property type="entry name" value="Znf_RING"/>
</dbReference>
<dbReference type="AlphaFoldDB" id="A0A178UR86"/>
<dbReference type="PANTHER" id="PTHR45768:SF10">
    <property type="entry name" value="RING-H2 FINGER PROTEIN ATL13-RELATED"/>
    <property type="match status" value="1"/>
</dbReference>
<keyword evidence="7" id="KW-0479">Metal-binding</keyword>
<keyword evidence="10" id="KW-0862">Zinc</keyword>
<evidence type="ECO:0000256" key="12">
    <source>
        <dbReference type="ARBA" id="ARBA00023136"/>
    </source>
</evidence>
<feature type="domain" description="RING-type" evidence="17">
    <location>
        <begin position="122"/>
        <end position="164"/>
    </location>
</feature>
<sequence length="210" mass="23524">MDQKSDSFLSVSSISFSYSSSTDKDFDLICMISPIVLLYITLLSIIFFVAALIHLLVKFLHRPQTRLDDAYDGITESSTALQGRYQTRFNLHDAEIDQSFIDALPLLHYKTMIGLRHDLSDCAVCLREFTAEDELRLLPKCSHAFHVECIDTWLLTNSTCPLCRDNLLLLGLTGTASSSTIVLVHESDGDNSQDSDSSFMLTDLDDVESK</sequence>
<evidence type="ECO:0000313" key="18">
    <source>
        <dbReference type="EMBL" id="OAO95634.1"/>
    </source>
</evidence>
<dbReference type="PANTHER" id="PTHR45768">
    <property type="entry name" value="E3 UBIQUITIN-PROTEIN LIGASE RNF13-LIKE"/>
    <property type="match status" value="1"/>
</dbReference>
<evidence type="ECO:0000256" key="6">
    <source>
        <dbReference type="ARBA" id="ARBA00022692"/>
    </source>
</evidence>
<accession>A0A178UR86</accession>
<feature type="transmembrane region" description="Helical" evidence="16">
    <location>
        <begin position="36"/>
        <end position="57"/>
    </location>
</feature>
<dbReference type="RefSeq" id="NP_200583.1">
    <property type="nucleotide sequence ID" value="NM_125158.1"/>
</dbReference>
<keyword evidence="5" id="KW-0808">Transferase</keyword>
<evidence type="ECO:0000313" key="19">
    <source>
        <dbReference type="Proteomes" id="UP000078284"/>
    </source>
</evidence>
<name>A0A178UR86_ARATH</name>
<evidence type="ECO:0000256" key="16">
    <source>
        <dbReference type="SAM" id="Phobius"/>
    </source>
</evidence>
<evidence type="ECO:0000256" key="13">
    <source>
        <dbReference type="ARBA" id="ARBA00024209"/>
    </source>
</evidence>
<dbReference type="SMART" id="SM00184">
    <property type="entry name" value="RING"/>
    <property type="match status" value="1"/>
</dbReference>
<evidence type="ECO:0000256" key="11">
    <source>
        <dbReference type="ARBA" id="ARBA00022989"/>
    </source>
</evidence>
<reference evidence="19" key="1">
    <citation type="journal article" date="2016" name="Proc. Natl. Acad. Sci. U.S.A.">
        <title>Chromosome-level assembly of Arabidopsis thaliana Ler reveals the extent of translocation and inversion polymorphisms.</title>
        <authorList>
            <person name="Zapata L."/>
            <person name="Ding J."/>
            <person name="Willing E.M."/>
            <person name="Hartwig B."/>
            <person name="Bezdan D."/>
            <person name="Jiao W.B."/>
            <person name="Patel V."/>
            <person name="Velikkakam James G."/>
            <person name="Koornneef M."/>
            <person name="Ossowski S."/>
            <person name="Schneeberger K."/>
        </authorList>
    </citation>
    <scope>NUCLEOTIDE SEQUENCE [LARGE SCALE GENOMIC DNA]</scope>
    <source>
        <strain evidence="19">cv. Landsberg erecta</strain>
    </source>
</reference>
<keyword evidence="6 16" id="KW-0812">Transmembrane</keyword>
<evidence type="ECO:0000256" key="3">
    <source>
        <dbReference type="ARBA" id="ARBA00004906"/>
    </source>
</evidence>
<evidence type="ECO:0000256" key="2">
    <source>
        <dbReference type="ARBA" id="ARBA00004167"/>
    </source>
</evidence>
<evidence type="ECO:0000259" key="17">
    <source>
        <dbReference type="PROSITE" id="PS50089"/>
    </source>
</evidence>
<comment type="catalytic activity">
    <reaction evidence="1">
        <text>S-ubiquitinyl-[E2 ubiquitin-conjugating enzyme]-L-cysteine + [acceptor protein]-L-lysine = [E2 ubiquitin-conjugating enzyme]-L-cysteine + N(6)-ubiquitinyl-[acceptor protein]-L-lysine.</text>
        <dbReference type="EC" id="2.3.2.27"/>
    </reaction>
</comment>
<keyword evidence="11 16" id="KW-1133">Transmembrane helix</keyword>
<dbReference type="FunFam" id="3.30.40.10:FF:000187">
    <property type="entry name" value="E3 ubiquitin-protein ligase ATL6"/>
    <property type="match status" value="1"/>
</dbReference>
<dbReference type="PROSITE" id="PS50089">
    <property type="entry name" value="ZF_RING_2"/>
    <property type="match status" value="1"/>
</dbReference>
<dbReference type="GO" id="GO:0016020">
    <property type="term" value="C:membrane"/>
    <property type="evidence" value="ECO:0007669"/>
    <property type="project" value="UniProtKB-SubCell"/>
</dbReference>
<dbReference type="OMA" id="LICMISP"/>
<feature type="region of interest" description="Disordered" evidence="15">
    <location>
        <begin position="187"/>
        <end position="210"/>
    </location>
</feature>
<evidence type="ECO:0000256" key="9">
    <source>
        <dbReference type="ARBA" id="ARBA00022786"/>
    </source>
</evidence>
<comment type="caution">
    <text evidence="18">The sequence shown here is derived from an EMBL/GenBank/DDBJ whole genome shotgun (WGS) entry which is preliminary data.</text>
</comment>